<dbReference type="AlphaFoldDB" id="A0A2T1ENR0"/>
<dbReference type="EMBL" id="PVWK01000014">
    <property type="protein sequence ID" value="PSB34366.1"/>
    <property type="molecule type" value="Genomic_DNA"/>
</dbReference>
<name>A0A2T1ENR0_9CYAN</name>
<feature type="compositionally biased region" description="Polar residues" evidence="1">
    <location>
        <begin position="48"/>
        <end position="57"/>
    </location>
</feature>
<dbReference type="RefSeq" id="WP_106254741.1">
    <property type="nucleotide sequence ID" value="NZ_CAWNSW010000073.1"/>
</dbReference>
<reference evidence="2 3" key="2">
    <citation type="submission" date="2018-03" db="EMBL/GenBank/DDBJ databases">
        <title>The ancient ancestry and fast evolution of plastids.</title>
        <authorList>
            <person name="Moore K.R."/>
            <person name="Magnabosco C."/>
            <person name="Momper L."/>
            <person name="Gold D.A."/>
            <person name="Bosak T."/>
            <person name="Fournier G.P."/>
        </authorList>
    </citation>
    <scope>NUCLEOTIDE SEQUENCE [LARGE SCALE GENOMIC DNA]</scope>
    <source>
        <strain evidence="2 3">ULC18</strain>
    </source>
</reference>
<evidence type="ECO:0000313" key="2">
    <source>
        <dbReference type="EMBL" id="PSB34366.1"/>
    </source>
</evidence>
<accession>A0A2T1ENR0</accession>
<evidence type="ECO:0008006" key="4">
    <source>
        <dbReference type="Google" id="ProtNLM"/>
    </source>
</evidence>
<feature type="region of interest" description="Disordered" evidence="1">
    <location>
        <begin position="35"/>
        <end position="58"/>
    </location>
</feature>
<gene>
    <name evidence="2" type="ORF">C7B82_02555</name>
</gene>
<dbReference type="Pfam" id="PF10989">
    <property type="entry name" value="DUF2808"/>
    <property type="match status" value="1"/>
</dbReference>
<dbReference type="InterPro" id="IPR021256">
    <property type="entry name" value="DUF2808"/>
</dbReference>
<comment type="caution">
    <text evidence="2">The sequence shown here is derived from an EMBL/GenBank/DDBJ whole genome shotgun (WGS) entry which is preliminary data.</text>
</comment>
<evidence type="ECO:0000313" key="3">
    <source>
        <dbReference type="Proteomes" id="UP000239576"/>
    </source>
</evidence>
<protein>
    <recommendedName>
        <fullName evidence="4">DUF2808 domain-containing protein</fullName>
    </recommendedName>
</protein>
<reference evidence="3" key="1">
    <citation type="submission" date="2018-02" db="EMBL/GenBank/DDBJ databases">
        <authorList>
            <person name="Moore K."/>
            <person name="Momper L."/>
        </authorList>
    </citation>
    <scope>NUCLEOTIDE SEQUENCE [LARGE SCALE GENOMIC DNA]</scope>
    <source>
        <strain evidence="3">ULC18</strain>
    </source>
</reference>
<organism evidence="2 3">
    <name type="scientific">Stenomitos frigidus ULC18</name>
    <dbReference type="NCBI Taxonomy" id="2107698"/>
    <lineage>
        <taxon>Bacteria</taxon>
        <taxon>Bacillati</taxon>
        <taxon>Cyanobacteriota</taxon>
        <taxon>Cyanophyceae</taxon>
        <taxon>Leptolyngbyales</taxon>
        <taxon>Leptolyngbyaceae</taxon>
        <taxon>Stenomitos</taxon>
    </lineage>
</organism>
<dbReference type="OrthoDB" id="423147at2"/>
<evidence type="ECO:0000256" key="1">
    <source>
        <dbReference type="SAM" id="MobiDB-lite"/>
    </source>
</evidence>
<dbReference type="Proteomes" id="UP000239576">
    <property type="component" value="Unassembled WGS sequence"/>
</dbReference>
<proteinExistence type="predicted"/>
<keyword evidence="3" id="KW-1185">Reference proteome</keyword>
<sequence>MAQPAAFSQSFKNSTHPTLADLTAAPAIRVQAAPPQAAPLPAVERHSTSTQLSSRQTFFAHPPSLNRVAASQSGRYTPSTYEFTLTIPADAGQPLKAVTIAQATNLETIKFDVGQSKAFAGGRFAAGPEIPLASVGGSQPANPGEVTVVFDQPLQPGSTVTVAIAANANPSFGGTYEFGVTAYPEGENGRGQFLGYGRLNFYSNSN</sequence>